<evidence type="ECO:0000313" key="1">
    <source>
        <dbReference type="EMBL" id="MFC6786142.1"/>
    </source>
</evidence>
<dbReference type="EMBL" id="JBHSWX010000012">
    <property type="protein sequence ID" value="MFC6786142.1"/>
    <property type="molecule type" value="Genomic_DNA"/>
</dbReference>
<proteinExistence type="predicted"/>
<protein>
    <submittedName>
        <fullName evidence="1">Uncharacterized protein</fullName>
    </submittedName>
</protein>
<sequence>MSRRHTAGLAFAYGLLGVALFAFANALQIAALVLLGSVSTSLWAASSVSESPAGTTSAPGYQRYADRRLSETLGRGSRRLRRLVRK</sequence>
<dbReference type="Proteomes" id="UP001596443">
    <property type="component" value="Unassembled WGS sequence"/>
</dbReference>
<comment type="caution">
    <text evidence="1">The sequence shown here is derived from an EMBL/GenBank/DDBJ whole genome shotgun (WGS) entry which is preliminary data.</text>
</comment>
<gene>
    <name evidence="1" type="ORF">ACFQFD_09150</name>
</gene>
<accession>A0ABD5TC33</accession>
<evidence type="ECO:0000313" key="2">
    <source>
        <dbReference type="Proteomes" id="UP001596443"/>
    </source>
</evidence>
<organism evidence="1 2">
    <name type="scientific">Halobaculum halobium</name>
    <dbReference type="NCBI Taxonomy" id="3032281"/>
    <lineage>
        <taxon>Archaea</taxon>
        <taxon>Methanobacteriati</taxon>
        <taxon>Methanobacteriota</taxon>
        <taxon>Stenosarchaea group</taxon>
        <taxon>Halobacteria</taxon>
        <taxon>Halobacteriales</taxon>
        <taxon>Haloferacaceae</taxon>
        <taxon>Halobaculum</taxon>
    </lineage>
</organism>
<dbReference type="RefSeq" id="WP_390214925.1">
    <property type="nucleotide sequence ID" value="NZ_JBHSWX010000012.1"/>
</dbReference>
<keyword evidence="2" id="KW-1185">Reference proteome</keyword>
<dbReference type="AlphaFoldDB" id="A0ABD5TC33"/>
<name>A0ABD5TC33_9EURY</name>
<reference evidence="1 2" key="1">
    <citation type="journal article" date="2019" name="Int. J. Syst. Evol. Microbiol.">
        <title>The Global Catalogue of Microorganisms (GCM) 10K type strain sequencing project: providing services to taxonomists for standard genome sequencing and annotation.</title>
        <authorList>
            <consortium name="The Broad Institute Genomics Platform"/>
            <consortium name="The Broad Institute Genome Sequencing Center for Infectious Disease"/>
            <person name="Wu L."/>
            <person name="Ma J."/>
        </authorList>
    </citation>
    <scope>NUCLEOTIDE SEQUENCE [LARGE SCALE GENOMIC DNA]</scope>
    <source>
        <strain evidence="1 2">SYNS20</strain>
    </source>
</reference>